<dbReference type="InterPro" id="IPR050879">
    <property type="entry name" value="Acyltransferase_3"/>
</dbReference>
<feature type="region of interest" description="Disordered" evidence="1">
    <location>
        <begin position="350"/>
        <end position="374"/>
    </location>
</feature>
<gene>
    <name evidence="4" type="ORF">X805_40930</name>
</gene>
<dbReference type="EMBL" id="AZRA01000157">
    <property type="protein sequence ID" value="KDB50306.1"/>
    <property type="molecule type" value="Genomic_DNA"/>
</dbReference>
<feature type="domain" description="Acyltransferase 3" evidence="3">
    <location>
        <begin position="12"/>
        <end position="332"/>
    </location>
</feature>
<feature type="transmembrane region" description="Helical" evidence="2">
    <location>
        <begin position="115"/>
        <end position="133"/>
    </location>
</feature>
<name>A0A059KFR6_9BURK</name>
<dbReference type="PANTHER" id="PTHR23028:SF131">
    <property type="entry name" value="BLR2367 PROTEIN"/>
    <property type="match status" value="1"/>
</dbReference>
<evidence type="ECO:0000313" key="5">
    <source>
        <dbReference type="Proteomes" id="UP000026714"/>
    </source>
</evidence>
<feature type="transmembrane region" description="Helical" evidence="2">
    <location>
        <begin position="47"/>
        <end position="71"/>
    </location>
</feature>
<dbReference type="GO" id="GO:0016020">
    <property type="term" value="C:membrane"/>
    <property type="evidence" value="ECO:0007669"/>
    <property type="project" value="TreeGrafter"/>
</dbReference>
<dbReference type="eggNOG" id="COG1835">
    <property type="taxonomic scope" value="Bacteria"/>
</dbReference>
<feature type="transmembrane region" description="Helical" evidence="2">
    <location>
        <begin position="16"/>
        <end position="35"/>
    </location>
</feature>
<protein>
    <recommendedName>
        <fullName evidence="3">Acyltransferase 3 domain-containing protein</fullName>
    </recommendedName>
</protein>
<keyword evidence="2" id="KW-0472">Membrane</keyword>
<dbReference type="PATRIC" id="fig|1286631.3.peg.3983"/>
<reference evidence="4 5" key="1">
    <citation type="journal article" date="2014" name="FEMS Microbiol. Ecol.">
        <title>Sphaerotilus natans encrusted with nanoball-shaped Fe(III) oxide minerals formed by nitrate-reducing mixotrophic Fe(II) oxidation.</title>
        <authorList>
            <person name="Park S."/>
            <person name="Kim D.H."/>
            <person name="Lee J.H."/>
            <person name="Hur H.G."/>
        </authorList>
    </citation>
    <scope>NUCLEOTIDE SEQUENCE [LARGE SCALE GENOMIC DNA]</scope>
    <source>
        <strain evidence="4 5">DSM 6575</strain>
    </source>
</reference>
<feature type="transmembrane region" description="Helical" evidence="2">
    <location>
        <begin position="313"/>
        <end position="335"/>
    </location>
</feature>
<dbReference type="PANTHER" id="PTHR23028">
    <property type="entry name" value="ACETYLTRANSFERASE"/>
    <property type="match status" value="1"/>
</dbReference>
<feature type="transmembrane region" description="Helical" evidence="2">
    <location>
        <begin position="275"/>
        <end position="293"/>
    </location>
</feature>
<comment type="caution">
    <text evidence="4">The sequence shown here is derived from an EMBL/GenBank/DDBJ whole genome shotgun (WGS) entry which is preliminary data.</text>
</comment>
<dbReference type="AlphaFoldDB" id="A0A059KFR6"/>
<evidence type="ECO:0000313" key="4">
    <source>
        <dbReference type="EMBL" id="KDB50306.1"/>
    </source>
</evidence>
<feature type="transmembrane region" description="Helical" evidence="2">
    <location>
        <begin position="91"/>
        <end position="109"/>
    </location>
</feature>
<keyword evidence="2" id="KW-1133">Transmembrane helix</keyword>
<dbReference type="InterPro" id="IPR002656">
    <property type="entry name" value="Acyl_transf_3_dom"/>
</dbReference>
<feature type="transmembrane region" description="Helical" evidence="2">
    <location>
        <begin position="222"/>
        <end position="238"/>
    </location>
</feature>
<sequence>MMNQNACPERTHEIDLLRGVACLAVVMFHFLYRGQLDGWVSGEVPAWLAWVSAHGYLGVHLFFMISGYVIFMSAQGATPRAFVASRVARLYPAYWVAALLTAGTAWLLASPTFSVSWQTLLGNLTMLTHLIWVGQEPPYVDGAYWSLAIEFQFYLIMLGLIVANRLARIERFMAGWLLLSSLDFVRPVYLAELLLVLEWAPLFCAGMLFYRIRERGLERQTYMMLWWCHFLVVARATAPQALRPGEGAPGEWSVALLLTAFFVIFWLVASRRWTMRASALTVWAGLLTYPVYLLHQNIGYMLLEWLRPLESSLLLRLLPVMALIVVASILLNRGVERPCGRWLRRRLAPPQRVPAQRPRPQAVASSHRHLEPSR</sequence>
<dbReference type="Proteomes" id="UP000026714">
    <property type="component" value="Unassembled WGS sequence"/>
</dbReference>
<proteinExistence type="predicted"/>
<evidence type="ECO:0000256" key="1">
    <source>
        <dbReference type="SAM" id="MobiDB-lite"/>
    </source>
</evidence>
<dbReference type="GO" id="GO:0000271">
    <property type="term" value="P:polysaccharide biosynthetic process"/>
    <property type="evidence" value="ECO:0007669"/>
    <property type="project" value="TreeGrafter"/>
</dbReference>
<feature type="compositionally biased region" description="Low complexity" evidence="1">
    <location>
        <begin position="350"/>
        <end position="364"/>
    </location>
</feature>
<dbReference type="STRING" id="34103.SAMN05421778_10790"/>
<keyword evidence="5" id="KW-1185">Reference proteome</keyword>
<evidence type="ECO:0000256" key="2">
    <source>
        <dbReference type="SAM" id="Phobius"/>
    </source>
</evidence>
<dbReference type="Pfam" id="PF01757">
    <property type="entry name" value="Acyl_transf_3"/>
    <property type="match status" value="1"/>
</dbReference>
<feature type="transmembrane region" description="Helical" evidence="2">
    <location>
        <begin position="187"/>
        <end position="210"/>
    </location>
</feature>
<feature type="transmembrane region" description="Helical" evidence="2">
    <location>
        <begin position="145"/>
        <end position="167"/>
    </location>
</feature>
<evidence type="ECO:0000259" key="3">
    <source>
        <dbReference type="Pfam" id="PF01757"/>
    </source>
</evidence>
<accession>A0A059KFR6</accession>
<organism evidence="4 5">
    <name type="scientific">Sphaerotilus natans subsp. natans DSM 6575</name>
    <dbReference type="NCBI Taxonomy" id="1286631"/>
    <lineage>
        <taxon>Bacteria</taxon>
        <taxon>Pseudomonadati</taxon>
        <taxon>Pseudomonadota</taxon>
        <taxon>Betaproteobacteria</taxon>
        <taxon>Burkholderiales</taxon>
        <taxon>Sphaerotilaceae</taxon>
        <taxon>Sphaerotilus</taxon>
    </lineage>
</organism>
<feature type="transmembrane region" description="Helical" evidence="2">
    <location>
        <begin position="250"/>
        <end position="268"/>
    </location>
</feature>
<keyword evidence="2" id="KW-0812">Transmembrane</keyword>
<dbReference type="GO" id="GO:0016747">
    <property type="term" value="F:acyltransferase activity, transferring groups other than amino-acyl groups"/>
    <property type="evidence" value="ECO:0007669"/>
    <property type="project" value="InterPro"/>
</dbReference>